<dbReference type="GO" id="GO:0006355">
    <property type="term" value="P:regulation of DNA-templated transcription"/>
    <property type="evidence" value="ECO:0007669"/>
    <property type="project" value="InterPro"/>
</dbReference>
<gene>
    <name evidence="5" type="ORF">SUGI_1489440</name>
    <name evidence="6" type="ORF">SUGI_1491900</name>
    <name evidence="7" type="ORF">SUGI_1511880</name>
</gene>
<keyword evidence="3" id="KW-0539">Nucleus</keyword>
<keyword evidence="2" id="KW-0804">Transcription</keyword>
<dbReference type="PANTHER" id="PTHR31744">
    <property type="entry name" value="PROTEIN CUP-SHAPED COTYLEDON 2-RELATED"/>
    <property type="match status" value="1"/>
</dbReference>
<dbReference type="Proteomes" id="UP001234787">
    <property type="component" value="Unassembled WGS sequence"/>
</dbReference>
<dbReference type="EMBL" id="BSEH01000661">
    <property type="protein sequence ID" value="GLJ59037.1"/>
    <property type="molecule type" value="Genomic_DNA"/>
</dbReference>
<evidence type="ECO:0000313" key="8">
    <source>
        <dbReference type="Proteomes" id="UP001234787"/>
    </source>
</evidence>
<name>A0AAD3RRM3_CRYJA</name>
<dbReference type="AlphaFoldDB" id="A0AAD3RRM3"/>
<dbReference type="PANTHER" id="PTHR31744:SF221">
    <property type="entry name" value="NAC DOMAIN-CONTAINING PROTEIN 43-LIKE"/>
    <property type="match status" value="1"/>
</dbReference>
<feature type="domain" description="NAC" evidence="4">
    <location>
        <begin position="8"/>
        <end position="145"/>
    </location>
</feature>
<evidence type="ECO:0000313" key="7">
    <source>
        <dbReference type="EMBL" id="GLJ59511.1"/>
    </source>
</evidence>
<keyword evidence="8" id="KW-1185">Reference proteome</keyword>
<evidence type="ECO:0000256" key="2">
    <source>
        <dbReference type="ARBA" id="ARBA00023163"/>
    </source>
</evidence>
<protein>
    <recommendedName>
        <fullName evidence="4">NAC domain-containing protein</fullName>
    </recommendedName>
</protein>
<dbReference type="PROSITE" id="PS51005">
    <property type="entry name" value="NAC"/>
    <property type="match status" value="1"/>
</dbReference>
<dbReference type="EMBL" id="BSEH01000993">
    <property type="protein sequence ID" value="GLJ59511.1"/>
    <property type="molecule type" value="Genomic_DNA"/>
</dbReference>
<dbReference type="InterPro" id="IPR036093">
    <property type="entry name" value="NAC_dom_sf"/>
</dbReference>
<organism evidence="6 8">
    <name type="scientific">Cryptomeria japonica</name>
    <name type="common">Japanese cedar</name>
    <name type="synonym">Cupressus japonica</name>
    <dbReference type="NCBI Taxonomy" id="3369"/>
    <lineage>
        <taxon>Eukaryota</taxon>
        <taxon>Viridiplantae</taxon>
        <taxon>Streptophyta</taxon>
        <taxon>Embryophyta</taxon>
        <taxon>Tracheophyta</taxon>
        <taxon>Spermatophyta</taxon>
        <taxon>Pinopsida</taxon>
        <taxon>Pinidae</taxon>
        <taxon>Conifers II</taxon>
        <taxon>Cupressales</taxon>
        <taxon>Cupressaceae</taxon>
        <taxon>Cryptomeria</taxon>
    </lineage>
</organism>
<dbReference type="GO" id="GO:0003677">
    <property type="term" value="F:DNA binding"/>
    <property type="evidence" value="ECO:0007669"/>
    <property type="project" value="InterPro"/>
</dbReference>
<evidence type="ECO:0000313" key="5">
    <source>
        <dbReference type="EMBL" id="GLJ59037.1"/>
    </source>
</evidence>
<dbReference type="InterPro" id="IPR003441">
    <property type="entry name" value="NAC-dom"/>
</dbReference>
<sequence length="145" mass="17131">MNALISGLPLGYRFRPTEEELLDYYLKKRIASERIDMDLIRDIDLYKIEPWDLQEIYGEDAREWYVFNKNNKKGSRICRSTAGGYWKETGKDKPIYSKQAGGRHQIGQRKILVFYKGRSSKGQRSEWIMHEYRRGATPQATKFTL</sequence>
<dbReference type="Pfam" id="PF02365">
    <property type="entry name" value="NAM"/>
    <property type="match status" value="1"/>
</dbReference>
<keyword evidence="1" id="KW-0805">Transcription regulation</keyword>
<dbReference type="Gene3D" id="2.170.150.80">
    <property type="entry name" value="NAC domain"/>
    <property type="match status" value="1"/>
</dbReference>
<evidence type="ECO:0000256" key="3">
    <source>
        <dbReference type="ARBA" id="ARBA00023242"/>
    </source>
</evidence>
<accession>A0AAD3RRM3</accession>
<evidence type="ECO:0000256" key="1">
    <source>
        <dbReference type="ARBA" id="ARBA00023015"/>
    </source>
</evidence>
<comment type="caution">
    <text evidence="6">The sequence shown here is derived from an EMBL/GenBank/DDBJ whole genome shotgun (WGS) entry which is preliminary data.</text>
</comment>
<dbReference type="EMBL" id="BSEH01000690">
    <property type="protein sequence ID" value="GLJ59080.1"/>
    <property type="molecule type" value="Genomic_DNA"/>
</dbReference>
<evidence type="ECO:0000313" key="6">
    <source>
        <dbReference type="EMBL" id="GLJ59080.1"/>
    </source>
</evidence>
<proteinExistence type="predicted"/>
<evidence type="ECO:0000259" key="4">
    <source>
        <dbReference type="PROSITE" id="PS51005"/>
    </source>
</evidence>
<reference evidence="6" key="1">
    <citation type="submission" date="2022-12" db="EMBL/GenBank/DDBJ databases">
        <title>Chromosome-Level Genome Assembly of Japanese Cedar (Cryptomeriajaponica D. Don).</title>
        <authorList>
            <person name="Fujino T."/>
            <person name="Yamaguchi K."/>
            <person name="Yokoyama T."/>
            <person name="Hamanaka T."/>
            <person name="Harazono Y."/>
            <person name="Kamada H."/>
            <person name="Kobayashi W."/>
            <person name="Ujino-Ihara T."/>
            <person name="Uchiyama K."/>
            <person name="Matsumoto A."/>
            <person name="Izuno A."/>
            <person name="Tsumura Y."/>
            <person name="Toyoda A."/>
            <person name="Shigenobu S."/>
            <person name="Moriguchi Y."/>
            <person name="Ueno S."/>
            <person name="Kasahara M."/>
        </authorList>
    </citation>
    <scope>NUCLEOTIDE SEQUENCE</scope>
</reference>
<dbReference type="SUPFAM" id="SSF101941">
    <property type="entry name" value="NAC domain"/>
    <property type="match status" value="1"/>
</dbReference>